<gene>
    <name evidence="1" type="ORF">M5598_27655</name>
</gene>
<geneLocation type="plasmid" evidence="1 2">
    <name>pVP-16-VB00198-1</name>
</geneLocation>
<dbReference type="EMBL" id="CP097357">
    <property type="protein sequence ID" value="UYV29759.1"/>
    <property type="molecule type" value="Genomic_DNA"/>
</dbReference>
<evidence type="ECO:0000313" key="1">
    <source>
        <dbReference type="EMBL" id="UYV29759.1"/>
    </source>
</evidence>
<proteinExistence type="predicted"/>
<protein>
    <submittedName>
        <fullName evidence="1">Uncharacterized protein</fullName>
    </submittedName>
</protein>
<accession>A0AA46UQI3</accession>
<evidence type="ECO:0000313" key="2">
    <source>
        <dbReference type="Proteomes" id="UP001163036"/>
    </source>
</evidence>
<dbReference type="RefSeq" id="WP_053314175.1">
    <property type="nucleotide sequence ID" value="NZ_CP062152.1"/>
</dbReference>
<dbReference type="Proteomes" id="UP001163036">
    <property type="component" value="Plasmid pVP-16-VB00198-1"/>
</dbReference>
<keyword evidence="1" id="KW-0614">Plasmid</keyword>
<dbReference type="AlphaFoldDB" id="A0AA46UQI3"/>
<sequence length="272" mass="31267">MTNIPLNVVNTKIDWEAELELQDGRPVKVIDQNNDVAKIEGNGFTVIVTKSTGLPTTDIMSWDLFPVRSKGNVVHASFGREVCLEDEVNEEHLRALFSNMLDEENYESEYESMIMISHLAMSHCHNMVVEILFGDHWSQIRDYEDLDLPTIEECLSRSTKPISTMFQTHPFKTFGRQSVDRWISLVSIPLLNLEDWVWGQDPIQDIANIHVRRLIGILRTNKDFPKICQIMNTLNEGEDVSAELLEGMNLSSFEMKKFLLELLEANQKTIIQ</sequence>
<name>A0AA46UQI3_VIBPH</name>
<organism evidence="1 2">
    <name type="scientific">Vibrio parahaemolyticus</name>
    <dbReference type="NCBI Taxonomy" id="670"/>
    <lineage>
        <taxon>Bacteria</taxon>
        <taxon>Pseudomonadati</taxon>
        <taxon>Pseudomonadota</taxon>
        <taxon>Gammaproteobacteria</taxon>
        <taxon>Vibrionales</taxon>
        <taxon>Vibrionaceae</taxon>
        <taxon>Vibrio</taxon>
    </lineage>
</organism>
<reference evidence="1" key="1">
    <citation type="submission" date="2022-05" db="EMBL/GenBank/DDBJ databases">
        <title>Megaplasmid of Vibrio parahaemolyticus.</title>
        <authorList>
            <person name="Strauch E."/>
            <person name="Borowiak M."/>
        </authorList>
    </citation>
    <scope>NUCLEOTIDE SEQUENCE</scope>
    <source>
        <strain evidence="1">16-VB00198</strain>
        <plasmid evidence="1">pVP-16-VB00198-1</plasmid>
    </source>
</reference>